<proteinExistence type="predicted"/>
<organism evidence="1 2">
    <name type="scientific">Ignisphaera aggregans (strain DSM 17230 / JCM 13409 / AQ1.S1)</name>
    <dbReference type="NCBI Taxonomy" id="583356"/>
    <lineage>
        <taxon>Archaea</taxon>
        <taxon>Thermoproteota</taxon>
        <taxon>Thermoprotei</taxon>
        <taxon>Desulfurococcales</taxon>
        <taxon>Desulfurococcaceae</taxon>
        <taxon>Ignisphaera</taxon>
    </lineage>
</organism>
<name>E0SPI7_IGNAA</name>
<sequence>MIVKICINYVSKGIHLEFIDEKNGKSVEEQSYNDMKAIEIHGITRIFLERVTSDYRIMCIFAETKGKAINKGNMIILE</sequence>
<dbReference type="BioCyc" id="IAGG583356:GHAH-87-MONOMER"/>
<reference evidence="1 2" key="1">
    <citation type="journal article" date="2010" name="Stand. Genomic Sci.">
        <title>Complete genome sequence of Ignisphaera aggregans type strain (AQ1.S1).</title>
        <authorList>
            <person name="Goker M."/>
            <person name="Held B."/>
            <person name="Lapidus A."/>
            <person name="Nolan M."/>
            <person name="Spring S."/>
            <person name="Yasawong M."/>
            <person name="Lucas S."/>
            <person name="Glavina Del Rio T."/>
            <person name="Tice H."/>
            <person name="Cheng J.F."/>
            <person name="Goodwin L."/>
            <person name="Tapia R."/>
            <person name="Pitluck S."/>
            <person name="Liolios K."/>
            <person name="Ivanova N."/>
            <person name="Mavromatis K."/>
            <person name="Mikhailova N."/>
            <person name="Pati A."/>
            <person name="Chen A."/>
            <person name="Palaniappan K."/>
            <person name="Brambilla E."/>
            <person name="Land M."/>
            <person name="Hauser L."/>
            <person name="Chang Y.J."/>
            <person name="Jeffries C.D."/>
            <person name="Brettin T."/>
            <person name="Detter J.C."/>
            <person name="Han C."/>
            <person name="Rohde M."/>
            <person name="Sikorski J."/>
            <person name="Woyke T."/>
            <person name="Bristow J."/>
            <person name="Eisen J.A."/>
            <person name="Markowitz V."/>
            <person name="Hugenholtz P."/>
            <person name="Kyrpides N.C."/>
            <person name="Klenk H.P."/>
        </authorList>
    </citation>
    <scope>NUCLEOTIDE SEQUENCE [LARGE SCALE GENOMIC DNA]</scope>
    <source>
        <strain evidence="2">DSM 17230 / JCM 13409 / AQ1.S1</strain>
    </source>
</reference>
<dbReference type="EMBL" id="CP002098">
    <property type="protein sequence ID" value="ADM26930.1"/>
    <property type="molecule type" value="Genomic_DNA"/>
</dbReference>
<dbReference type="KEGG" id="iag:Igag_0078"/>
<dbReference type="STRING" id="583356.Igag_0078"/>
<keyword evidence="2" id="KW-1185">Reference proteome</keyword>
<evidence type="ECO:0000313" key="2">
    <source>
        <dbReference type="Proteomes" id="UP000001304"/>
    </source>
</evidence>
<accession>E0SPI7</accession>
<evidence type="ECO:0000313" key="1">
    <source>
        <dbReference type="EMBL" id="ADM26930.1"/>
    </source>
</evidence>
<dbReference type="Proteomes" id="UP000001304">
    <property type="component" value="Chromosome"/>
</dbReference>
<dbReference type="AlphaFoldDB" id="E0SPI7"/>
<protein>
    <submittedName>
        <fullName evidence="1">Uncharacterized protein</fullName>
    </submittedName>
</protein>
<dbReference type="HOGENOM" id="CLU_2613565_0_0_2"/>
<gene>
    <name evidence="1" type="ordered locus">Igag_0078</name>
</gene>